<dbReference type="PANTHER" id="PTHR47052:SF3">
    <property type="entry name" value="INGRESSION PROTEIN 1"/>
    <property type="match status" value="1"/>
</dbReference>
<dbReference type="Pfam" id="PF00168">
    <property type="entry name" value="C2"/>
    <property type="match status" value="1"/>
</dbReference>
<feature type="region of interest" description="Disordered" evidence="1">
    <location>
        <begin position="124"/>
        <end position="213"/>
    </location>
</feature>
<dbReference type="InterPro" id="IPR052981">
    <property type="entry name" value="Ingression_C2_domain"/>
</dbReference>
<gene>
    <name evidence="3" type="ORF">BGZ80_007017</name>
</gene>
<keyword evidence="4" id="KW-1185">Reference proteome</keyword>
<dbReference type="Proteomes" id="UP000703661">
    <property type="component" value="Unassembled WGS sequence"/>
</dbReference>
<evidence type="ECO:0000313" key="3">
    <source>
        <dbReference type="EMBL" id="KAG0018573.1"/>
    </source>
</evidence>
<dbReference type="PANTHER" id="PTHR47052">
    <property type="entry name" value="CONSERVED SERINE PROLINE-RICH PROTEIN (AFU_ORTHOLOGUE AFUA_2G01790)"/>
    <property type="match status" value="1"/>
</dbReference>
<organism evidence="3 4">
    <name type="scientific">Entomortierella chlamydospora</name>
    <dbReference type="NCBI Taxonomy" id="101097"/>
    <lineage>
        <taxon>Eukaryota</taxon>
        <taxon>Fungi</taxon>
        <taxon>Fungi incertae sedis</taxon>
        <taxon>Mucoromycota</taxon>
        <taxon>Mortierellomycotina</taxon>
        <taxon>Mortierellomycetes</taxon>
        <taxon>Mortierellales</taxon>
        <taxon>Mortierellaceae</taxon>
        <taxon>Entomortierella</taxon>
    </lineage>
</organism>
<evidence type="ECO:0000259" key="2">
    <source>
        <dbReference type="PROSITE" id="PS50004"/>
    </source>
</evidence>
<accession>A0A9P6MZK4</accession>
<reference evidence="3" key="1">
    <citation type="journal article" date="2020" name="Fungal Divers.">
        <title>Resolving the Mortierellaceae phylogeny through synthesis of multi-gene phylogenetics and phylogenomics.</title>
        <authorList>
            <person name="Vandepol N."/>
            <person name="Liber J."/>
            <person name="Desiro A."/>
            <person name="Na H."/>
            <person name="Kennedy M."/>
            <person name="Barry K."/>
            <person name="Grigoriev I.V."/>
            <person name="Miller A.N."/>
            <person name="O'Donnell K."/>
            <person name="Stajich J.E."/>
            <person name="Bonito G."/>
        </authorList>
    </citation>
    <scope>NUCLEOTIDE SEQUENCE</scope>
    <source>
        <strain evidence="3">NRRL 2769</strain>
    </source>
</reference>
<dbReference type="InterPro" id="IPR000008">
    <property type="entry name" value="C2_dom"/>
</dbReference>
<dbReference type="Gene3D" id="2.60.40.150">
    <property type="entry name" value="C2 domain"/>
    <property type="match status" value="1"/>
</dbReference>
<evidence type="ECO:0000313" key="4">
    <source>
        <dbReference type="Proteomes" id="UP000703661"/>
    </source>
</evidence>
<evidence type="ECO:0000256" key="1">
    <source>
        <dbReference type="SAM" id="MobiDB-lite"/>
    </source>
</evidence>
<name>A0A9P6MZK4_9FUNG</name>
<dbReference type="SUPFAM" id="SSF49562">
    <property type="entry name" value="C2 domain (Calcium/lipid-binding domain, CaLB)"/>
    <property type="match status" value="1"/>
</dbReference>
<proteinExistence type="predicted"/>
<dbReference type="PROSITE" id="PS50004">
    <property type="entry name" value="C2"/>
    <property type="match status" value="1"/>
</dbReference>
<dbReference type="AlphaFoldDB" id="A0A9P6MZK4"/>
<dbReference type="InterPro" id="IPR035892">
    <property type="entry name" value="C2_domain_sf"/>
</dbReference>
<feature type="domain" description="C2" evidence="2">
    <location>
        <begin position="1"/>
        <end position="104"/>
    </location>
</feature>
<protein>
    <recommendedName>
        <fullName evidence="2">C2 domain-containing protein</fullName>
    </recommendedName>
</protein>
<feature type="non-terminal residue" evidence="3">
    <location>
        <position position="281"/>
    </location>
</feature>
<dbReference type="EMBL" id="JAAAID010000352">
    <property type="protein sequence ID" value="KAG0018573.1"/>
    <property type="molecule type" value="Genomic_DNA"/>
</dbReference>
<feature type="compositionally biased region" description="Acidic residues" evidence="1">
    <location>
        <begin position="125"/>
        <end position="134"/>
    </location>
</feature>
<feature type="compositionally biased region" description="Basic and acidic residues" evidence="1">
    <location>
        <begin position="135"/>
        <end position="159"/>
    </location>
</feature>
<sequence>MAARDLAKRKRFGAQDPYLAFYLQKRRKFTRVAVKGGVKPVWNQTIKFNRVDDGPTVDDTTLKVYCIHEKTGVKGSLDGLIGSCEIDLKKTVCASEKGVYIGWFVLTYDGKESGEVHIRLQLCEPSEEEDEPEDAPIRLDNKNRVVKPKADKKAEKEEITSSSASGQPNDGDGIQRIPTNRLNRPRSLADLKGQNPIIRPQQASPRKEGSKSMEEVRDMAGTPASYDADSATLDGVEAVGSPRPTFTSQDSQGNINQLNLLIAPFNPDWLQPTPQMLKRAL</sequence>
<comment type="caution">
    <text evidence="3">The sequence shown here is derived from an EMBL/GenBank/DDBJ whole genome shotgun (WGS) entry which is preliminary data.</text>
</comment>